<dbReference type="SUPFAM" id="SSF88723">
    <property type="entry name" value="PIN domain-like"/>
    <property type="match status" value="1"/>
</dbReference>
<evidence type="ECO:0000256" key="5">
    <source>
        <dbReference type="ARBA" id="ARBA00022801"/>
    </source>
</evidence>
<dbReference type="PANTHER" id="PTHR33653">
    <property type="entry name" value="RIBONUCLEASE VAPC2"/>
    <property type="match status" value="1"/>
</dbReference>
<gene>
    <name evidence="9" type="ORF">LCGC14_0340740</name>
</gene>
<evidence type="ECO:0000256" key="1">
    <source>
        <dbReference type="ARBA" id="ARBA00001946"/>
    </source>
</evidence>
<evidence type="ECO:0000256" key="3">
    <source>
        <dbReference type="ARBA" id="ARBA00022722"/>
    </source>
</evidence>
<dbReference type="Gene3D" id="3.40.50.1010">
    <property type="entry name" value="5'-nuclease"/>
    <property type="match status" value="1"/>
</dbReference>
<dbReference type="CDD" id="cd18746">
    <property type="entry name" value="PIN_VapC4-5_FitB-like"/>
    <property type="match status" value="1"/>
</dbReference>
<accession>A0A0F9WLH1</accession>
<dbReference type="InterPro" id="IPR050556">
    <property type="entry name" value="Type_II_TA_system_RNase"/>
</dbReference>
<dbReference type="HAMAP" id="MF_00265">
    <property type="entry name" value="VapC_Nob1"/>
    <property type="match status" value="1"/>
</dbReference>
<dbReference type="AlphaFoldDB" id="A0A0F9WLH1"/>
<evidence type="ECO:0000256" key="6">
    <source>
        <dbReference type="ARBA" id="ARBA00022842"/>
    </source>
</evidence>
<dbReference type="InterPro" id="IPR002716">
    <property type="entry name" value="PIN_dom"/>
</dbReference>
<name>A0A0F9WLH1_9ZZZZ</name>
<proteinExistence type="inferred from homology"/>
<evidence type="ECO:0000256" key="2">
    <source>
        <dbReference type="ARBA" id="ARBA00022649"/>
    </source>
</evidence>
<keyword evidence="6" id="KW-0460">Magnesium</keyword>
<keyword evidence="2" id="KW-1277">Toxin-antitoxin system</keyword>
<dbReference type="GO" id="GO:0004540">
    <property type="term" value="F:RNA nuclease activity"/>
    <property type="evidence" value="ECO:0007669"/>
    <property type="project" value="InterPro"/>
</dbReference>
<dbReference type="InterPro" id="IPR029060">
    <property type="entry name" value="PIN-like_dom_sf"/>
</dbReference>
<dbReference type="InterPro" id="IPR022907">
    <property type="entry name" value="VapC_family"/>
</dbReference>
<comment type="cofactor">
    <cofactor evidence="1">
        <name>Mg(2+)</name>
        <dbReference type="ChEBI" id="CHEBI:18420"/>
    </cofactor>
</comment>
<dbReference type="GO" id="GO:0016787">
    <property type="term" value="F:hydrolase activity"/>
    <property type="evidence" value="ECO:0007669"/>
    <property type="project" value="UniProtKB-KW"/>
</dbReference>
<keyword evidence="3" id="KW-0540">Nuclease</keyword>
<sequence length="146" mass="16413">MHYLFDTNVISDSRRPERTNDHFWGFIAAIAPEDFGVSVVTILEIEFGILRQERRDANFARLLREWLEALVLPLLDNRVIDVTLPIARRCATLPTPNRAPTNDALIAATALELKLPVVTRNIGDFAPFGVEIIDPWDVARPGSLPL</sequence>
<organism evidence="9">
    <name type="scientific">marine sediment metagenome</name>
    <dbReference type="NCBI Taxonomy" id="412755"/>
    <lineage>
        <taxon>unclassified sequences</taxon>
        <taxon>metagenomes</taxon>
        <taxon>ecological metagenomes</taxon>
    </lineage>
</organism>
<evidence type="ECO:0000256" key="4">
    <source>
        <dbReference type="ARBA" id="ARBA00022723"/>
    </source>
</evidence>
<feature type="domain" description="PIN" evidence="8">
    <location>
        <begin position="3"/>
        <end position="121"/>
    </location>
</feature>
<reference evidence="9" key="1">
    <citation type="journal article" date="2015" name="Nature">
        <title>Complex archaea that bridge the gap between prokaryotes and eukaryotes.</title>
        <authorList>
            <person name="Spang A."/>
            <person name="Saw J.H."/>
            <person name="Jorgensen S.L."/>
            <person name="Zaremba-Niedzwiedzka K."/>
            <person name="Martijn J."/>
            <person name="Lind A.E."/>
            <person name="van Eijk R."/>
            <person name="Schleper C."/>
            <person name="Guy L."/>
            <person name="Ettema T.J."/>
        </authorList>
    </citation>
    <scope>NUCLEOTIDE SEQUENCE</scope>
</reference>
<evidence type="ECO:0000313" key="9">
    <source>
        <dbReference type="EMBL" id="KKN79413.1"/>
    </source>
</evidence>
<protein>
    <recommendedName>
        <fullName evidence="8">PIN domain-containing protein</fullName>
    </recommendedName>
</protein>
<dbReference type="PANTHER" id="PTHR33653:SF1">
    <property type="entry name" value="RIBONUCLEASE VAPC2"/>
    <property type="match status" value="1"/>
</dbReference>
<comment type="caution">
    <text evidence="9">The sequence shown here is derived from an EMBL/GenBank/DDBJ whole genome shotgun (WGS) entry which is preliminary data.</text>
</comment>
<evidence type="ECO:0000256" key="7">
    <source>
        <dbReference type="ARBA" id="ARBA00038093"/>
    </source>
</evidence>
<dbReference type="EMBL" id="LAZR01000248">
    <property type="protein sequence ID" value="KKN79413.1"/>
    <property type="molecule type" value="Genomic_DNA"/>
</dbReference>
<comment type="similarity">
    <text evidence="7">Belongs to the PINc/VapC protein family.</text>
</comment>
<dbReference type="Pfam" id="PF01850">
    <property type="entry name" value="PIN"/>
    <property type="match status" value="1"/>
</dbReference>
<keyword evidence="4" id="KW-0479">Metal-binding</keyword>
<evidence type="ECO:0000259" key="8">
    <source>
        <dbReference type="Pfam" id="PF01850"/>
    </source>
</evidence>
<keyword evidence="5" id="KW-0378">Hydrolase</keyword>
<dbReference type="GO" id="GO:0046872">
    <property type="term" value="F:metal ion binding"/>
    <property type="evidence" value="ECO:0007669"/>
    <property type="project" value="UniProtKB-KW"/>
</dbReference>